<proteinExistence type="predicted"/>
<dbReference type="Proteomes" id="UP000887575">
    <property type="component" value="Unassembled WGS sequence"/>
</dbReference>
<dbReference type="AlphaFoldDB" id="A0AAF3F3J9"/>
<dbReference type="WBParaSite" id="MBELARI_LOCUS21143">
    <property type="protein sequence ID" value="MBELARI_LOCUS21143"/>
    <property type="gene ID" value="MBELARI_LOCUS21143"/>
</dbReference>
<reference evidence="2" key="1">
    <citation type="submission" date="2024-02" db="UniProtKB">
        <authorList>
            <consortium name="WormBaseParasite"/>
        </authorList>
    </citation>
    <scope>IDENTIFICATION</scope>
</reference>
<name>A0AAF3F3J9_9BILA</name>
<evidence type="ECO:0000313" key="1">
    <source>
        <dbReference type="Proteomes" id="UP000887575"/>
    </source>
</evidence>
<sequence>MKTYRWFILFYQVFFTDPNRIP</sequence>
<keyword evidence="1" id="KW-1185">Reference proteome</keyword>
<organism evidence="1 2">
    <name type="scientific">Mesorhabditis belari</name>
    <dbReference type="NCBI Taxonomy" id="2138241"/>
    <lineage>
        <taxon>Eukaryota</taxon>
        <taxon>Metazoa</taxon>
        <taxon>Ecdysozoa</taxon>
        <taxon>Nematoda</taxon>
        <taxon>Chromadorea</taxon>
        <taxon>Rhabditida</taxon>
        <taxon>Rhabditina</taxon>
        <taxon>Rhabditomorpha</taxon>
        <taxon>Rhabditoidea</taxon>
        <taxon>Rhabditidae</taxon>
        <taxon>Mesorhabditinae</taxon>
        <taxon>Mesorhabditis</taxon>
    </lineage>
</organism>
<accession>A0AAF3F3J9</accession>
<protein>
    <submittedName>
        <fullName evidence="2">Uncharacterized protein</fullName>
    </submittedName>
</protein>
<evidence type="ECO:0000313" key="2">
    <source>
        <dbReference type="WBParaSite" id="MBELARI_LOCUS21143"/>
    </source>
</evidence>